<evidence type="ECO:0000256" key="1">
    <source>
        <dbReference type="ARBA" id="ARBA00011353"/>
    </source>
</evidence>
<evidence type="ECO:0000256" key="2">
    <source>
        <dbReference type="SAM" id="MobiDB-lite"/>
    </source>
</evidence>
<name>A0A420HGR8_9PEZI</name>
<dbReference type="Proteomes" id="UP000286134">
    <property type="component" value="Unassembled WGS sequence"/>
</dbReference>
<dbReference type="SUPFAM" id="SSF54160">
    <property type="entry name" value="Chromo domain-like"/>
    <property type="match status" value="1"/>
</dbReference>
<evidence type="ECO:0000313" key="4">
    <source>
        <dbReference type="EMBL" id="RKF56607.1"/>
    </source>
</evidence>
<dbReference type="AlphaFoldDB" id="A0A420HGR8"/>
<feature type="compositionally biased region" description="Low complexity" evidence="2">
    <location>
        <begin position="26"/>
        <end position="35"/>
    </location>
</feature>
<sequence>MSPFFGNHGFRDKGIKNTFDPHQSATSPTTSPSTPIKKNNHLPKRSNSVKTTQDTSEAFHAHKISLGDSSLKSPTSTRKGSTIASYKVGDEVFLSTKSHVSVRPVRRFNQPYEGPFRITKVINSHFYQLKLPDELDPLHNCFHVSLLIPVSKDLLHNLTKSLPPLKATDSSEKPLWTVEKVVDAKRPDGKLYYIIRWRGAAEREKMWNPPPNLVTAIISEKSRVDGQIVTHKKYVILL</sequence>
<dbReference type="InterPro" id="IPR016197">
    <property type="entry name" value="Chromo-like_dom_sf"/>
</dbReference>
<gene>
    <name evidence="4" type="ORF">OnM2_080039</name>
</gene>
<proteinExistence type="predicted"/>
<evidence type="ECO:0000259" key="3">
    <source>
        <dbReference type="PROSITE" id="PS50013"/>
    </source>
</evidence>
<dbReference type="InterPro" id="IPR056924">
    <property type="entry name" value="SH3_Tf2-1"/>
</dbReference>
<comment type="subunit">
    <text evidence="1">Component of the NuA4 histone acetyltransferase complex.</text>
</comment>
<dbReference type="InterPro" id="IPR023780">
    <property type="entry name" value="Chromo_domain"/>
</dbReference>
<accession>A0A420HGR8</accession>
<dbReference type="EMBL" id="MCFK01008032">
    <property type="protein sequence ID" value="RKF56607.1"/>
    <property type="molecule type" value="Genomic_DNA"/>
</dbReference>
<protein>
    <recommendedName>
        <fullName evidence="3">Chromo domain-containing protein</fullName>
    </recommendedName>
</protein>
<keyword evidence="5" id="KW-1185">Reference proteome</keyword>
<feature type="domain" description="Chromo" evidence="3">
    <location>
        <begin position="176"/>
        <end position="213"/>
    </location>
</feature>
<reference evidence="4 5" key="1">
    <citation type="journal article" date="2018" name="BMC Genomics">
        <title>Comparative genome analyses reveal sequence features reflecting distinct modes of host-adaptation between dicot and monocot powdery mildew.</title>
        <authorList>
            <person name="Wu Y."/>
            <person name="Ma X."/>
            <person name="Pan Z."/>
            <person name="Kale S.D."/>
            <person name="Song Y."/>
            <person name="King H."/>
            <person name="Zhang Q."/>
            <person name="Presley C."/>
            <person name="Deng X."/>
            <person name="Wei C.I."/>
            <person name="Xiao S."/>
        </authorList>
    </citation>
    <scope>NUCLEOTIDE SEQUENCE [LARGE SCALE GENOMIC DNA]</scope>
    <source>
        <strain evidence="4">UMSG2</strain>
    </source>
</reference>
<evidence type="ECO:0000313" key="5">
    <source>
        <dbReference type="Proteomes" id="UP000286134"/>
    </source>
</evidence>
<dbReference type="STRING" id="212602.A0A420HGR8"/>
<feature type="region of interest" description="Disordered" evidence="2">
    <location>
        <begin position="1"/>
        <end position="56"/>
    </location>
</feature>
<dbReference type="Pfam" id="PF00385">
    <property type="entry name" value="Chromo"/>
    <property type="match status" value="1"/>
</dbReference>
<dbReference type="Pfam" id="PF24626">
    <property type="entry name" value="SH3_Tf2-1"/>
    <property type="match status" value="1"/>
</dbReference>
<dbReference type="InterPro" id="IPR000953">
    <property type="entry name" value="Chromo/chromo_shadow_dom"/>
</dbReference>
<dbReference type="OrthoDB" id="5071305at2759"/>
<feature type="compositionally biased region" description="Polar residues" evidence="2">
    <location>
        <begin position="45"/>
        <end position="56"/>
    </location>
</feature>
<comment type="caution">
    <text evidence="4">The sequence shown here is derived from an EMBL/GenBank/DDBJ whole genome shotgun (WGS) entry which is preliminary data.</text>
</comment>
<dbReference type="GO" id="GO:0006338">
    <property type="term" value="P:chromatin remodeling"/>
    <property type="evidence" value="ECO:0007669"/>
    <property type="project" value="UniProtKB-ARBA"/>
</dbReference>
<dbReference type="PROSITE" id="PS50013">
    <property type="entry name" value="CHROMO_2"/>
    <property type="match status" value="1"/>
</dbReference>
<organism evidence="4 5">
    <name type="scientific">Erysiphe neolycopersici</name>
    <dbReference type="NCBI Taxonomy" id="212602"/>
    <lineage>
        <taxon>Eukaryota</taxon>
        <taxon>Fungi</taxon>
        <taxon>Dikarya</taxon>
        <taxon>Ascomycota</taxon>
        <taxon>Pezizomycotina</taxon>
        <taxon>Leotiomycetes</taxon>
        <taxon>Erysiphales</taxon>
        <taxon>Erysiphaceae</taxon>
        <taxon>Erysiphe</taxon>
    </lineage>
</organism>
<dbReference type="Gene3D" id="2.40.50.40">
    <property type="match status" value="1"/>
</dbReference>